<dbReference type="EMBL" id="JAOEGN010000002">
    <property type="protein sequence ID" value="MCU0104288.1"/>
    <property type="molecule type" value="Genomic_DNA"/>
</dbReference>
<accession>A0ABT2PXC0</accession>
<dbReference type="Proteomes" id="UP001209076">
    <property type="component" value="Unassembled WGS sequence"/>
</dbReference>
<dbReference type="CDD" id="cd06565">
    <property type="entry name" value="GH20_GcnA-like"/>
    <property type="match status" value="1"/>
</dbReference>
<dbReference type="InterPro" id="IPR041063">
    <property type="entry name" value="Glyco_H_20C_C"/>
</dbReference>
<protein>
    <submittedName>
        <fullName evidence="5">Beta-N-acetylhexosaminidase</fullName>
    </submittedName>
</protein>
<sequence>MNRLNAAIQMVEQTLNLDLSSTSTIKFIHRIDIKGYEILQDETSSTIYFQNLNDAMSALGIWISNPKTEYHYQKDRPIEKVSLMLDTARIAVPKIETLKTYVVILSLLGYNALGLYLEDVFEIKSEPKFGYMRGRYTMEELKELDDFAAKFDFEIIPYIQTLAHLGSIFKHWDYHSIKDIDDILLVNEPKTYELIEHMLKTTQKAFRTKEINIGMDEAWMLGLGRYLDKYGYQDRLTIMFEHLHKVNALCVKYDYQPSMWADMFFHLVAGNYFESNISFNEDIKKKIPSNLKLIYWDYYQTERERYDQKFTALKQLTSNYGYAGGAWKWIGFAPINDVTRRTMSLAIESAKAHQVKDFIVTGWGDNGGEASQFSILPSLVYLIQTIQGDDRIHIDNFLTLLTGHDEANWLALDKPNQLYENLPAIPVNPSKYLLYEDPFLGAANMPLSPIYRSFYQKHVKVLRQISKEYSPYQYVFDTLYKLCEVLKDKSTLSIRLKVAYDEKNIASLSDLAYKEIPNTIRKIEAFYQAFMLQWHKENKPFGFEHHSHRIGGLKQRLTDIANRLDDYIQGRVNEIPELKERIIELANDSYNGLRYLNTYSDLISFGKL</sequence>
<evidence type="ECO:0000256" key="1">
    <source>
        <dbReference type="ARBA" id="ARBA00006285"/>
    </source>
</evidence>
<dbReference type="RefSeq" id="WP_262095511.1">
    <property type="nucleotide sequence ID" value="NZ_JAOEGN010000002.1"/>
</dbReference>
<gene>
    <name evidence="5" type="ORF">N7603_01305</name>
</gene>
<dbReference type="Pfam" id="PF00728">
    <property type="entry name" value="Glyco_hydro_20"/>
    <property type="match status" value="1"/>
</dbReference>
<dbReference type="PANTHER" id="PTHR21040:SF8">
    <property type="entry name" value="BCDNA.GH04120"/>
    <property type="match status" value="1"/>
</dbReference>
<organism evidence="5 6">
    <name type="scientific">Paracholeplasma vituli</name>
    <dbReference type="NCBI Taxonomy" id="69473"/>
    <lineage>
        <taxon>Bacteria</taxon>
        <taxon>Bacillati</taxon>
        <taxon>Mycoplasmatota</taxon>
        <taxon>Mollicutes</taxon>
        <taxon>Acholeplasmatales</taxon>
        <taxon>Acholeplasmataceae</taxon>
        <taxon>Paracholeplasma</taxon>
    </lineage>
</organism>
<dbReference type="InterPro" id="IPR017853">
    <property type="entry name" value="GH"/>
</dbReference>
<comment type="caution">
    <text evidence="5">The sequence shown here is derived from an EMBL/GenBank/DDBJ whole genome shotgun (WGS) entry which is preliminary data.</text>
</comment>
<keyword evidence="2" id="KW-0378">Hydrolase</keyword>
<evidence type="ECO:0000313" key="6">
    <source>
        <dbReference type="Proteomes" id="UP001209076"/>
    </source>
</evidence>
<evidence type="ECO:0000259" key="3">
    <source>
        <dbReference type="Pfam" id="PF00728"/>
    </source>
</evidence>
<evidence type="ECO:0000259" key="4">
    <source>
        <dbReference type="Pfam" id="PF18088"/>
    </source>
</evidence>
<dbReference type="InterPro" id="IPR015883">
    <property type="entry name" value="Glyco_hydro_20_cat"/>
</dbReference>
<feature type="domain" description="Glycoside Hydrolase 20C C-terminal" evidence="4">
    <location>
        <begin position="408"/>
        <end position="587"/>
    </location>
</feature>
<dbReference type="Gene3D" id="3.20.20.80">
    <property type="entry name" value="Glycosidases"/>
    <property type="match status" value="1"/>
</dbReference>
<dbReference type="InterPro" id="IPR038901">
    <property type="entry name" value="HEXDC-like"/>
</dbReference>
<dbReference type="SUPFAM" id="SSF51445">
    <property type="entry name" value="(Trans)glycosidases"/>
    <property type="match status" value="1"/>
</dbReference>
<feature type="domain" description="Glycoside hydrolase family 20 catalytic" evidence="3">
    <location>
        <begin position="83"/>
        <end position="250"/>
    </location>
</feature>
<reference evidence="6" key="1">
    <citation type="submission" date="2023-07" db="EMBL/GenBank/DDBJ databases">
        <title>Novel Mycoplasma species identified in domestic and wild animals.</title>
        <authorList>
            <person name="Volokhov D.V."/>
            <person name="Furtak V.A."/>
            <person name="Zagorodnyaya T.A."/>
        </authorList>
    </citation>
    <scope>NUCLEOTIDE SEQUENCE [LARGE SCALE GENOMIC DNA]</scope>
    <source>
        <strain evidence="6">92-19</strain>
    </source>
</reference>
<dbReference type="Gene3D" id="1.20.120.670">
    <property type="entry name" value="N-acetyl-b-d-glucoasminidase"/>
    <property type="match status" value="1"/>
</dbReference>
<proteinExistence type="inferred from homology"/>
<keyword evidence="6" id="KW-1185">Reference proteome</keyword>
<comment type="similarity">
    <text evidence="1">Belongs to the glycosyl hydrolase 20 family.</text>
</comment>
<dbReference type="PANTHER" id="PTHR21040">
    <property type="entry name" value="BCDNA.GH04120"/>
    <property type="match status" value="1"/>
</dbReference>
<evidence type="ECO:0000313" key="5">
    <source>
        <dbReference type="EMBL" id="MCU0104288.1"/>
    </source>
</evidence>
<dbReference type="Pfam" id="PF18088">
    <property type="entry name" value="Glyco_H_20C_C"/>
    <property type="match status" value="1"/>
</dbReference>
<name>A0ABT2PXC0_9MOLU</name>
<evidence type="ECO:0000256" key="2">
    <source>
        <dbReference type="ARBA" id="ARBA00022801"/>
    </source>
</evidence>